<dbReference type="FunFam" id="1.10.510.10:FF:000032">
    <property type="entry name" value="Serine/threonine-protein kinase PBS1"/>
    <property type="match status" value="1"/>
</dbReference>
<name>A0A7N0ZXG3_KALFE</name>
<dbReference type="CDD" id="cd14066">
    <property type="entry name" value="STKc_IRAK"/>
    <property type="match status" value="1"/>
</dbReference>
<keyword evidence="9" id="KW-0472">Membrane</keyword>
<dbReference type="InterPro" id="IPR011009">
    <property type="entry name" value="Kinase-like_dom_sf"/>
</dbReference>
<reference evidence="15" key="1">
    <citation type="submission" date="2021-01" db="UniProtKB">
        <authorList>
            <consortium name="EnsemblPlants"/>
        </authorList>
    </citation>
    <scope>IDENTIFICATION</scope>
</reference>
<evidence type="ECO:0000256" key="8">
    <source>
        <dbReference type="ARBA" id="ARBA00022840"/>
    </source>
</evidence>
<dbReference type="PROSITE" id="PS00107">
    <property type="entry name" value="PROTEIN_KINASE_ATP"/>
    <property type="match status" value="1"/>
</dbReference>
<evidence type="ECO:0000256" key="2">
    <source>
        <dbReference type="ARBA" id="ARBA00008684"/>
    </source>
</evidence>
<organism evidence="15 16">
    <name type="scientific">Kalanchoe fedtschenkoi</name>
    <name type="common">Lavender scallops</name>
    <name type="synonym">South American air plant</name>
    <dbReference type="NCBI Taxonomy" id="63787"/>
    <lineage>
        <taxon>Eukaryota</taxon>
        <taxon>Viridiplantae</taxon>
        <taxon>Streptophyta</taxon>
        <taxon>Embryophyta</taxon>
        <taxon>Tracheophyta</taxon>
        <taxon>Spermatophyta</taxon>
        <taxon>Magnoliopsida</taxon>
        <taxon>eudicotyledons</taxon>
        <taxon>Gunneridae</taxon>
        <taxon>Pentapetalae</taxon>
        <taxon>Saxifragales</taxon>
        <taxon>Crassulaceae</taxon>
        <taxon>Kalanchoe</taxon>
    </lineage>
</organism>
<dbReference type="Gene3D" id="3.30.200.20">
    <property type="entry name" value="Phosphorylase Kinase, domain 1"/>
    <property type="match status" value="1"/>
</dbReference>
<evidence type="ECO:0000256" key="4">
    <source>
        <dbReference type="ARBA" id="ARBA00022527"/>
    </source>
</evidence>
<dbReference type="Proteomes" id="UP000594263">
    <property type="component" value="Unplaced"/>
</dbReference>
<feature type="region of interest" description="Disordered" evidence="13">
    <location>
        <begin position="327"/>
        <end position="372"/>
    </location>
</feature>
<feature type="compositionally biased region" description="Acidic residues" evidence="13">
    <location>
        <begin position="352"/>
        <end position="364"/>
    </location>
</feature>
<feature type="domain" description="Protein kinase" evidence="14">
    <location>
        <begin position="28"/>
        <end position="306"/>
    </location>
</feature>
<evidence type="ECO:0000256" key="6">
    <source>
        <dbReference type="ARBA" id="ARBA00022741"/>
    </source>
</evidence>
<evidence type="ECO:0000256" key="12">
    <source>
        <dbReference type="RuleBase" id="RU000304"/>
    </source>
</evidence>
<keyword evidence="3" id="KW-1003">Cell membrane</keyword>
<sequence length="482" mass="53547">MTVLEVKNGGIASHTFTFRELATATKNFSPECLIGEGGFGRVYKGTLEKTGQVVAVKQLDRYGLQGNKEFLVEVLTLTFLRHPNLVNHIGYCSEGDQRFLVYEFLSGGSLEKHLFDLGPDQKPLDWYTRMKIASGAASGLEYLHEKANPPVIYRDFKSSNILLDSDFNLKLSDFERAKLAAARDNKLPVPSRVMDDYEYCAPEYERSGEVTVKSDVYSFGIVLLELITGRRAMDSSRPHPQQNLVNWALPLFKDPKRFRELADPRLNGQYPETGLNQVVAIAAMCLQEEASIRPLISDLVNALSFLSTVQKDFSQAPLPLPSIKVPSEQEIEESHAGEGSAESSDGSYDSSSEYDEEEKEEEQEANNGPPAVVEIRKWASYSTQRDSIGSQHNRASLSSRESFREFDISSNCLRRKTSIAALHPSVLSISDNSSIQEWRKSNSLQKSGRSKFGGASAKTKSSGKIHSIGRLHSSNSSSQIQD</sequence>
<dbReference type="SUPFAM" id="SSF56112">
    <property type="entry name" value="Protein kinase-like (PK-like)"/>
    <property type="match status" value="1"/>
</dbReference>
<dbReference type="GO" id="GO:0005524">
    <property type="term" value="F:ATP binding"/>
    <property type="evidence" value="ECO:0007669"/>
    <property type="project" value="UniProtKB-UniRule"/>
</dbReference>
<keyword evidence="16" id="KW-1185">Reference proteome</keyword>
<dbReference type="FunFam" id="3.30.200.20:FF:000266">
    <property type="entry name" value="probable serine/threonine-protein kinase RLCKVII"/>
    <property type="match status" value="1"/>
</dbReference>
<dbReference type="PROSITE" id="PS50011">
    <property type="entry name" value="PROTEIN_KINASE_DOM"/>
    <property type="match status" value="1"/>
</dbReference>
<protein>
    <recommendedName>
        <fullName evidence="14">Protein kinase domain-containing protein</fullName>
    </recommendedName>
</protein>
<dbReference type="InterPro" id="IPR008271">
    <property type="entry name" value="Ser/Thr_kinase_AS"/>
</dbReference>
<keyword evidence="8 11" id="KW-0067">ATP-binding</keyword>
<dbReference type="Gramene" id="Kaladp0048s0725.1.v1.1">
    <property type="protein sequence ID" value="Kaladp0048s0725.1.v1.1"/>
    <property type="gene ID" value="Kaladp0048s0725.v1.1"/>
</dbReference>
<dbReference type="AlphaFoldDB" id="A0A7N0ZXG3"/>
<dbReference type="GO" id="GO:0004674">
    <property type="term" value="F:protein serine/threonine kinase activity"/>
    <property type="evidence" value="ECO:0007669"/>
    <property type="project" value="UniProtKB-KW"/>
</dbReference>
<keyword evidence="5" id="KW-0808">Transferase</keyword>
<evidence type="ECO:0000256" key="11">
    <source>
        <dbReference type="PROSITE-ProRule" id="PRU10141"/>
    </source>
</evidence>
<accession>A0A7N0ZXG3</accession>
<dbReference type="EnsemblPlants" id="Kaladp0048s0725.1.v1.1">
    <property type="protein sequence ID" value="Kaladp0048s0725.1.v1.1"/>
    <property type="gene ID" value="Kaladp0048s0725.v1.1"/>
</dbReference>
<dbReference type="GO" id="GO:0005886">
    <property type="term" value="C:plasma membrane"/>
    <property type="evidence" value="ECO:0007669"/>
    <property type="project" value="UniProtKB-SubCell"/>
</dbReference>
<dbReference type="InterPro" id="IPR017441">
    <property type="entry name" value="Protein_kinase_ATP_BS"/>
</dbReference>
<feature type="compositionally biased region" description="Polar residues" evidence="13">
    <location>
        <begin position="432"/>
        <end position="447"/>
    </location>
</feature>
<comment type="subcellular location">
    <subcellularLocation>
        <location evidence="1">Cell membrane</location>
        <topology evidence="1">Lipid-anchor</topology>
    </subcellularLocation>
</comment>
<comment type="similarity">
    <text evidence="2">Belongs to the protein kinase superfamily. Ser/Thr protein kinase family.</text>
</comment>
<feature type="compositionally biased region" description="Low complexity" evidence="13">
    <location>
        <begin position="337"/>
        <end position="351"/>
    </location>
</feature>
<evidence type="ECO:0000256" key="1">
    <source>
        <dbReference type="ARBA" id="ARBA00004193"/>
    </source>
</evidence>
<evidence type="ECO:0000256" key="9">
    <source>
        <dbReference type="ARBA" id="ARBA00023136"/>
    </source>
</evidence>
<evidence type="ECO:0000313" key="16">
    <source>
        <dbReference type="Proteomes" id="UP000594263"/>
    </source>
</evidence>
<dbReference type="InterPro" id="IPR000719">
    <property type="entry name" value="Prot_kinase_dom"/>
</dbReference>
<keyword evidence="4 12" id="KW-0723">Serine/threonine-protein kinase</keyword>
<evidence type="ECO:0000313" key="15">
    <source>
        <dbReference type="EnsemblPlants" id="Kaladp0048s0725.1.v1.1"/>
    </source>
</evidence>
<keyword evidence="10" id="KW-0449">Lipoprotein</keyword>
<dbReference type="GO" id="GO:0090404">
    <property type="term" value="C:pollen tube tip"/>
    <property type="evidence" value="ECO:0007669"/>
    <property type="project" value="UniProtKB-ARBA"/>
</dbReference>
<dbReference type="GO" id="GO:0010183">
    <property type="term" value="P:pollen tube guidance"/>
    <property type="evidence" value="ECO:0007669"/>
    <property type="project" value="UniProtKB-ARBA"/>
</dbReference>
<feature type="compositionally biased region" description="Polar residues" evidence="13">
    <location>
        <begin position="472"/>
        <end position="482"/>
    </location>
</feature>
<dbReference type="PROSITE" id="PS00108">
    <property type="entry name" value="PROTEIN_KINASE_ST"/>
    <property type="match status" value="1"/>
</dbReference>
<evidence type="ECO:0000256" key="7">
    <source>
        <dbReference type="ARBA" id="ARBA00022777"/>
    </source>
</evidence>
<evidence type="ECO:0000259" key="14">
    <source>
        <dbReference type="PROSITE" id="PS50011"/>
    </source>
</evidence>
<keyword evidence="6 11" id="KW-0547">Nucleotide-binding</keyword>
<evidence type="ECO:0000256" key="5">
    <source>
        <dbReference type="ARBA" id="ARBA00022679"/>
    </source>
</evidence>
<keyword evidence="7" id="KW-0418">Kinase</keyword>
<dbReference type="PANTHER" id="PTHR47985">
    <property type="entry name" value="OS07G0668900 PROTEIN"/>
    <property type="match status" value="1"/>
</dbReference>
<dbReference type="PANTHER" id="PTHR47985:SF17">
    <property type="entry name" value="SERINE_THREONINE-PROTEIN KINASE CDL1-LIKE"/>
    <property type="match status" value="1"/>
</dbReference>
<feature type="binding site" evidence="11">
    <location>
        <position position="57"/>
    </location>
    <ligand>
        <name>ATP</name>
        <dbReference type="ChEBI" id="CHEBI:30616"/>
    </ligand>
</feature>
<feature type="region of interest" description="Disordered" evidence="13">
    <location>
        <begin position="432"/>
        <end position="482"/>
    </location>
</feature>
<evidence type="ECO:0000256" key="10">
    <source>
        <dbReference type="ARBA" id="ARBA00023288"/>
    </source>
</evidence>
<dbReference type="Pfam" id="PF00069">
    <property type="entry name" value="Pkinase"/>
    <property type="match status" value="1"/>
</dbReference>
<dbReference type="Gene3D" id="1.10.510.10">
    <property type="entry name" value="Transferase(Phosphotransferase) domain 1"/>
    <property type="match status" value="1"/>
</dbReference>
<proteinExistence type="inferred from homology"/>
<evidence type="ECO:0000256" key="3">
    <source>
        <dbReference type="ARBA" id="ARBA00022475"/>
    </source>
</evidence>
<evidence type="ECO:0000256" key="13">
    <source>
        <dbReference type="SAM" id="MobiDB-lite"/>
    </source>
</evidence>